<accession>A0A059BF14</accession>
<sequence length="205" mass="21946">MQVKPQSVVKTRPSATASFRKLAQRKPVEDRSPIDLILDLRPRGIARASAVRHQTPRRPPAPSLAGREHAAVRHLEGRGATRNVNPGRGGGRRPRHHHRPHGGQQVRRRSEGRDDGVPDERRHGGVPAGVQLGALELLPLLLVRVLVAPQGLRVGEFPAAVLALVLPLAAAPHRDAAFRRARRRGLAASAAAAAVRANSNGVADG</sequence>
<gene>
    <name evidence="2" type="ORF">EUGRSUZ_G02305</name>
</gene>
<evidence type="ECO:0000313" key="2">
    <source>
        <dbReference type="EMBL" id="KCW64713.1"/>
    </source>
</evidence>
<dbReference type="EMBL" id="KK198759">
    <property type="protein sequence ID" value="KCW64713.1"/>
    <property type="molecule type" value="Genomic_DNA"/>
</dbReference>
<evidence type="ECO:0000256" key="1">
    <source>
        <dbReference type="SAM" id="MobiDB-lite"/>
    </source>
</evidence>
<feature type="compositionally biased region" description="Basic and acidic residues" evidence="1">
    <location>
        <begin position="26"/>
        <end position="42"/>
    </location>
</feature>
<reference evidence="2" key="1">
    <citation type="submission" date="2013-07" db="EMBL/GenBank/DDBJ databases">
        <title>The genome of Eucalyptus grandis.</title>
        <authorList>
            <person name="Schmutz J."/>
            <person name="Hayes R."/>
            <person name="Myburg A."/>
            <person name="Tuskan G."/>
            <person name="Grattapaglia D."/>
            <person name="Rokhsar D.S."/>
        </authorList>
    </citation>
    <scope>NUCLEOTIDE SEQUENCE</scope>
    <source>
        <tissue evidence="2">Leaf extractions</tissue>
    </source>
</reference>
<dbReference type="AlphaFoldDB" id="A0A059BF14"/>
<name>A0A059BF14_EUCGR</name>
<proteinExistence type="predicted"/>
<organism evidence="2">
    <name type="scientific">Eucalyptus grandis</name>
    <name type="common">Flooded gum</name>
    <dbReference type="NCBI Taxonomy" id="71139"/>
    <lineage>
        <taxon>Eukaryota</taxon>
        <taxon>Viridiplantae</taxon>
        <taxon>Streptophyta</taxon>
        <taxon>Embryophyta</taxon>
        <taxon>Tracheophyta</taxon>
        <taxon>Spermatophyta</taxon>
        <taxon>Magnoliopsida</taxon>
        <taxon>eudicotyledons</taxon>
        <taxon>Gunneridae</taxon>
        <taxon>Pentapetalae</taxon>
        <taxon>rosids</taxon>
        <taxon>malvids</taxon>
        <taxon>Myrtales</taxon>
        <taxon>Myrtaceae</taxon>
        <taxon>Myrtoideae</taxon>
        <taxon>Eucalypteae</taxon>
        <taxon>Eucalyptus</taxon>
    </lineage>
</organism>
<dbReference type="Gramene" id="KCW64713">
    <property type="protein sequence ID" value="KCW64713"/>
    <property type="gene ID" value="EUGRSUZ_G02305"/>
</dbReference>
<feature type="compositionally biased region" description="Basic and acidic residues" evidence="1">
    <location>
        <begin position="66"/>
        <end position="79"/>
    </location>
</feature>
<protein>
    <submittedName>
        <fullName evidence="2">Uncharacterized protein</fullName>
    </submittedName>
</protein>
<feature type="compositionally biased region" description="Basic and acidic residues" evidence="1">
    <location>
        <begin position="108"/>
        <end position="123"/>
    </location>
</feature>
<feature type="compositionally biased region" description="Basic residues" evidence="1">
    <location>
        <begin position="90"/>
        <end position="101"/>
    </location>
</feature>
<dbReference type="InParanoid" id="A0A059BF14"/>
<feature type="region of interest" description="Disordered" evidence="1">
    <location>
        <begin position="1"/>
        <end position="126"/>
    </location>
</feature>
<feature type="compositionally biased region" description="Polar residues" evidence="1">
    <location>
        <begin position="1"/>
        <end position="17"/>
    </location>
</feature>